<evidence type="ECO:0000313" key="4">
    <source>
        <dbReference type="Proteomes" id="UP000195975"/>
    </source>
</evidence>
<organism evidence="3 4">
    <name type="scientific">Parabacteroides johnsonii</name>
    <dbReference type="NCBI Taxonomy" id="387661"/>
    <lineage>
        <taxon>Bacteria</taxon>
        <taxon>Pseudomonadati</taxon>
        <taxon>Bacteroidota</taxon>
        <taxon>Bacteroidia</taxon>
        <taxon>Bacteroidales</taxon>
        <taxon>Tannerellaceae</taxon>
        <taxon>Parabacteroides</taxon>
    </lineage>
</organism>
<dbReference type="InterPro" id="IPR041962">
    <property type="entry name" value="BsuBI/PstI_N_sf"/>
</dbReference>
<dbReference type="Pfam" id="PF06616">
    <property type="entry name" value="BsuBI_PstI_RE"/>
    <property type="match status" value="1"/>
</dbReference>
<dbReference type="Pfam" id="PF17728">
    <property type="entry name" value="BsuBI_PstI_RE_N"/>
    <property type="match status" value="1"/>
</dbReference>
<dbReference type="Gene3D" id="1.10.10.1820">
    <property type="entry name" value="BsuBI/PstI restriction endonuclease-like"/>
    <property type="match status" value="1"/>
</dbReference>
<evidence type="ECO:0000313" key="3">
    <source>
        <dbReference type="EMBL" id="OUO01607.1"/>
    </source>
</evidence>
<reference evidence="4" key="1">
    <citation type="submission" date="2017-04" db="EMBL/GenBank/DDBJ databases">
        <title>Function of individual gut microbiota members based on whole genome sequencing of pure cultures obtained from chicken caecum.</title>
        <authorList>
            <person name="Medvecky M."/>
            <person name="Cejkova D."/>
            <person name="Polansky O."/>
            <person name="Karasova D."/>
            <person name="Kubasova T."/>
            <person name="Cizek A."/>
            <person name="Rychlik I."/>
        </authorList>
    </citation>
    <scope>NUCLEOTIDE SEQUENCE [LARGE SCALE GENOMIC DNA]</scope>
    <source>
        <strain evidence="4">An42</strain>
    </source>
</reference>
<comment type="caution">
    <text evidence="3">The sequence shown here is derived from an EMBL/GenBank/DDBJ whole genome shotgun (WGS) entry which is preliminary data.</text>
</comment>
<dbReference type="EMBL" id="NFIJ01000033">
    <property type="protein sequence ID" value="OUO01607.1"/>
    <property type="molecule type" value="Genomic_DNA"/>
</dbReference>
<dbReference type="Proteomes" id="UP000195975">
    <property type="component" value="Unassembled WGS sequence"/>
</dbReference>
<evidence type="ECO:0000259" key="2">
    <source>
        <dbReference type="Pfam" id="PF17728"/>
    </source>
</evidence>
<feature type="domain" description="BsuBI/PstI restriction endonuclease" evidence="1">
    <location>
        <begin position="156"/>
        <end position="305"/>
    </location>
</feature>
<dbReference type="InterPro" id="IPR041454">
    <property type="entry name" value="BsuBI/PstI_N"/>
</dbReference>
<keyword evidence="3" id="KW-0540">Nuclease</keyword>
<evidence type="ECO:0000259" key="1">
    <source>
        <dbReference type="Pfam" id="PF06616"/>
    </source>
</evidence>
<keyword evidence="3" id="KW-0255">Endonuclease</keyword>
<dbReference type="InterPro" id="IPR041963">
    <property type="entry name" value="BsuBI/PstI_C_sf"/>
</dbReference>
<dbReference type="RefSeq" id="WP_087375775.1">
    <property type="nucleotide sequence ID" value="NZ_CALVDK010000008.1"/>
</dbReference>
<dbReference type="Gene3D" id="3.40.1350.80">
    <property type="match status" value="1"/>
</dbReference>
<proteinExistence type="predicted"/>
<gene>
    <name evidence="3" type="ORF">B5F96_17705</name>
</gene>
<protein>
    <submittedName>
        <fullName evidence="3">Restriction endonuclease</fullName>
    </submittedName>
</protein>
<dbReference type="GO" id="GO:0003677">
    <property type="term" value="F:DNA binding"/>
    <property type="evidence" value="ECO:0007669"/>
    <property type="project" value="InterPro"/>
</dbReference>
<feature type="domain" description="BsuBI/PstI restriction endonuclease HTH" evidence="2">
    <location>
        <begin position="2"/>
        <end position="141"/>
    </location>
</feature>
<dbReference type="GO" id="GO:0009036">
    <property type="term" value="F:type II site-specific deoxyribonuclease activity"/>
    <property type="evidence" value="ECO:0007669"/>
    <property type="project" value="InterPro"/>
</dbReference>
<dbReference type="GO" id="GO:0009307">
    <property type="term" value="P:DNA restriction-modification system"/>
    <property type="evidence" value="ECO:0007669"/>
    <property type="project" value="InterPro"/>
</dbReference>
<keyword evidence="3" id="KW-0378">Hydrolase</keyword>
<accession>A0A9Q5X6H5</accession>
<name>A0A9Q5X6H5_9BACT</name>
<dbReference type="InterPro" id="IPR009528">
    <property type="entry name" value="Restrct_endonuc_II_BsuBI_C"/>
</dbReference>
<dbReference type="AlphaFoldDB" id="A0A9Q5X6H5"/>
<dbReference type="GO" id="GO:0000287">
    <property type="term" value="F:magnesium ion binding"/>
    <property type="evidence" value="ECO:0007669"/>
    <property type="project" value="InterPro"/>
</dbReference>
<sequence length="312" mass="36014">MSKIIEAQEILARLGLPIAQQNEISALTLLALSGIKEEDEWSSATRTSARISKDIMEFVNNNYKKEQPYAPNTRETFRRQVLHQFLQARIVDYNPDDPTLPVNSPKAHYKLTKEAFEAISAYNSEMWGVRMKEFIDSFGRLTDEYEKKREMEMIPVMIEGKEFKLSAGKHNEVQAAVINDFAPRFSPGAKVLYIGDTAKKNLYCNKELLEQIGIPITEHSKLPDIVIYDSEKEWLFLIEVVTSHGPVSPKRIIELEDFMKECKIGKIYVTAFPNRTEFKKHIADIAWETEVWISENPNHMIHFNGDRFMGPR</sequence>